<name>A0A1B0BWH3_9MUSC</name>
<organism evidence="2 3">
    <name type="scientific">Glossina palpalis gambiensis</name>
    <dbReference type="NCBI Taxonomy" id="67801"/>
    <lineage>
        <taxon>Eukaryota</taxon>
        <taxon>Metazoa</taxon>
        <taxon>Ecdysozoa</taxon>
        <taxon>Arthropoda</taxon>
        <taxon>Hexapoda</taxon>
        <taxon>Insecta</taxon>
        <taxon>Pterygota</taxon>
        <taxon>Neoptera</taxon>
        <taxon>Endopterygota</taxon>
        <taxon>Diptera</taxon>
        <taxon>Brachycera</taxon>
        <taxon>Muscomorpha</taxon>
        <taxon>Hippoboscoidea</taxon>
        <taxon>Glossinidae</taxon>
        <taxon>Glossina</taxon>
    </lineage>
</organism>
<keyword evidence="3" id="KW-1185">Reference proteome</keyword>
<dbReference type="AlphaFoldDB" id="A0A1B0BWH3"/>
<keyword evidence="1" id="KW-0732">Signal</keyword>
<reference evidence="2" key="2">
    <citation type="submission" date="2020-05" db="UniProtKB">
        <authorList>
            <consortium name="EnsemblMetazoa"/>
        </authorList>
    </citation>
    <scope>IDENTIFICATION</scope>
    <source>
        <strain evidence="2">IAEA</strain>
    </source>
</reference>
<evidence type="ECO:0000313" key="3">
    <source>
        <dbReference type="Proteomes" id="UP000092460"/>
    </source>
</evidence>
<dbReference type="EnsemblMetazoa" id="GPPI042689-RA">
    <property type="protein sequence ID" value="GPPI042689-PA"/>
    <property type="gene ID" value="GPPI042689"/>
</dbReference>
<evidence type="ECO:0008006" key="4">
    <source>
        <dbReference type="Google" id="ProtNLM"/>
    </source>
</evidence>
<protein>
    <recommendedName>
        <fullName evidence="4">Salivary secreted peptide</fullName>
    </recommendedName>
</protein>
<dbReference type="EMBL" id="JXJN01021769">
    <property type="status" value="NOT_ANNOTATED_CDS"/>
    <property type="molecule type" value="Genomic_DNA"/>
</dbReference>
<feature type="chain" id="PRO_5008405274" description="Salivary secreted peptide" evidence="1">
    <location>
        <begin position="23"/>
        <end position="98"/>
    </location>
</feature>
<proteinExistence type="predicted"/>
<dbReference type="Proteomes" id="UP000092460">
    <property type="component" value="Unassembled WGS sequence"/>
</dbReference>
<accession>A0A1B0BWH3</accession>
<feature type="signal peptide" evidence="1">
    <location>
        <begin position="1"/>
        <end position="22"/>
    </location>
</feature>
<evidence type="ECO:0000313" key="2">
    <source>
        <dbReference type="EnsemblMetazoa" id="GPPI042689-PA"/>
    </source>
</evidence>
<reference evidence="3" key="1">
    <citation type="submission" date="2015-01" db="EMBL/GenBank/DDBJ databases">
        <authorList>
            <person name="Aksoy S."/>
            <person name="Warren W."/>
            <person name="Wilson R.K."/>
        </authorList>
    </citation>
    <scope>NUCLEOTIDE SEQUENCE [LARGE SCALE GENOMIC DNA]</scope>
    <source>
        <strain evidence="3">IAEA</strain>
    </source>
</reference>
<dbReference type="VEuPathDB" id="VectorBase:GPPI042689"/>
<evidence type="ECO:0000256" key="1">
    <source>
        <dbReference type="SAM" id="SignalP"/>
    </source>
</evidence>
<sequence length="98" mass="10971">MRIIVLLILGLSSFSFIYYAHADHSPVQRDFPTDSADLQSDVLDVEEALYDNVGTTATTADLQPRTFGLFFLLSALLDRLQNNQQNQQQNQPQNAVEG</sequence>